<keyword evidence="2" id="KW-1185">Reference proteome</keyword>
<organism evidence="1 2">
    <name type="scientific">Paenibacillus mendelii</name>
    <dbReference type="NCBI Taxonomy" id="206163"/>
    <lineage>
        <taxon>Bacteria</taxon>
        <taxon>Bacillati</taxon>
        <taxon>Bacillota</taxon>
        <taxon>Bacilli</taxon>
        <taxon>Bacillales</taxon>
        <taxon>Paenibacillaceae</taxon>
        <taxon>Paenibacillus</taxon>
    </lineage>
</organism>
<dbReference type="EMBL" id="JBHLVF010000064">
    <property type="protein sequence ID" value="MFC0396737.1"/>
    <property type="molecule type" value="Genomic_DNA"/>
</dbReference>
<dbReference type="InterPro" id="IPR045385">
    <property type="entry name" value="DUF6526"/>
</dbReference>
<dbReference type="RefSeq" id="WP_256555488.1">
    <property type="nucleotide sequence ID" value="NZ_JANHOF010000012.1"/>
</dbReference>
<comment type="caution">
    <text evidence="1">The sequence shown here is derived from an EMBL/GenBank/DDBJ whole genome shotgun (WGS) entry which is preliminary data.</text>
</comment>
<proteinExistence type="predicted"/>
<dbReference type="Proteomes" id="UP001589818">
    <property type="component" value="Unassembled WGS sequence"/>
</dbReference>
<accession>A0ABV6JM33</accession>
<gene>
    <name evidence="1" type="ORF">ACFFJ8_35975</name>
</gene>
<reference evidence="1 2" key="1">
    <citation type="submission" date="2024-09" db="EMBL/GenBank/DDBJ databases">
        <authorList>
            <person name="Sun Q."/>
            <person name="Mori K."/>
        </authorList>
    </citation>
    <scope>NUCLEOTIDE SEQUENCE [LARGE SCALE GENOMIC DNA]</scope>
    <source>
        <strain evidence="1 2">CCM 4839</strain>
    </source>
</reference>
<name>A0ABV6JM33_9BACL</name>
<sequence length="35" mass="3954">MGVSNIFFMRFSEDEMFPGLCKKAADTGLEPDKIK</sequence>
<protein>
    <submittedName>
        <fullName evidence="1">DUF6526 family protein</fullName>
    </submittedName>
</protein>
<evidence type="ECO:0000313" key="2">
    <source>
        <dbReference type="Proteomes" id="UP001589818"/>
    </source>
</evidence>
<dbReference type="Pfam" id="PF20136">
    <property type="entry name" value="DUF6526"/>
    <property type="match status" value="1"/>
</dbReference>
<evidence type="ECO:0000313" key="1">
    <source>
        <dbReference type="EMBL" id="MFC0396737.1"/>
    </source>
</evidence>